<dbReference type="Proteomes" id="UP000037084">
    <property type="component" value="Unassembled WGS sequence"/>
</dbReference>
<dbReference type="EMBL" id="LGUV01000001">
    <property type="protein sequence ID" value="KOG57980.1"/>
    <property type="molecule type" value="Genomic_DNA"/>
</dbReference>
<evidence type="ECO:0000256" key="1">
    <source>
        <dbReference type="SAM" id="MobiDB-lite"/>
    </source>
</evidence>
<organism evidence="2 3">
    <name type="scientific">Streptomyces virginiae</name>
    <name type="common">Streptomyces cinnamonensis</name>
    <dbReference type="NCBI Taxonomy" id="1961"/>
    <lineage>
        <taxon>Bacteria</taxon>
        <taxon>Bacillati</taxon>
        <taxon>Actinomycetota</taxon>
        <taxon>Actinomycetes</taxon>
        <taxon>Kitasatosporales</taxon>
        <taxon>Streptomycetaceae</taxon>
        <taxon>Streptomyces</taxon>
    </lineage>
</organism>
<name>A0A0L8N640_STRVG</name>
<gene>
    <name evidence="2" type="ORF">ADK75_00845</name>
</gene>
<feature type="region of interest" description="Disordered" evidence="1">
    <location>
        <begin position="1"/>
        <end position="73"/>
    </location>
</feature>
<proteinExistence type="predicted"/>
<sequence length="73" mass="7973">MVREGQSAERAQLIHQHSNKEHRRRLADDTDATVRLQRVPADHRQSGHVAAGASRALVPAPPAPPSGRAARVR</sequence>
<accession>A0A0L8N640</accession>
<dbReference type="AlphaFoldDB" id="A0A0L8N640"/>
<protein>
    <submittedName>
        <fullName evidence="2">Uncharacterized protein</fullName>
    </submittedName>
</protein>
<evidence type="ECO:0000313" key="2">
    <source>
        <dbReference type="EMBL" id="KOG57980.1"/>
    </source>
</evidence>
<comment type="caution">
    <text evidence="2">The sequence shown here is derived from an EMBL/GenBank/DDBJ whole genome shotgun (WGS) entry which is preliminary data.</text>
</comment>
<reference evidence="3" key="1">
    <citation type="submission" date="2015-07" db="EMBL/GenBank/DDBJ databases">
        <authorList>
            <consortium name="Consortium for Microbial Forensics and Genomics (microFORGE)"/>
            <person name="Knight B.M."/>
            <person name="Roberts D.P."/>
            <person name="Lin D."/>
            <person name="Hari K."/>
            <person name="Fletcher J."/>
            <person name="Melcher U."/>
            <person name="Blagden T."/>
            <person name="Winegar R.A."/>
        </authorList>
    </citation>
    <scope>NUCLEOTIDE SEQUENCE [LARGE SCALE GENOMIC DNA]</scope>
    <source>
        <strain evidence="3">NRRL B-1447</strain>
    </source>
</reference>
<evidence type="ECO:0000313" key="3">
    <source>
        <dbReference type="Proteomes" id="UP000037084"/>
    </source>
</evidence>
<dbReference type="PATRIC" id="fig|1961.12.peg.186"/>